<comment type="caution">
    <text evidence="4">The sequence shown here is derived from an EMBL/GenBank/DDBJ whole genome shotgun (WGS) entry which is preliminary data.</text>
</comment>
<reference evidence="4 5" key="1">
    <citation type="journal article" date="2020" name="Microorganisms">
        <title>Osmotic Adaptation and Compatible Solute Biosynthesis of Phototrophic Bacteria as Revealed from Genome Analyses.</title>
        <authorList>
            <person name="Imhoff J.F."/>
            <person name="Rahn T."/>
            <person name="Kunzel S."/>
            <person name="Keller A."/>
            <person name="Neulinger S.C."/>
        </authorList>
    </citation>
    <scope>NUCLEOTIDE SEQUENCE [LARGE SCALE GENOMIC DNA]</scope>
    <source>
        <strain evidence="4 5">DSM 6210</strain>
    </source>
</reference>
<dbReference type="Proteomes" id="UP000748752">
    <property type="component" value="Unassembled WGS sequence"/>
</dbReference>
<accession>A0ABS1CKV3</accession>
<dbReference type="EMBL" id="NRRV01000051">
    <property type="protein sequence ID" value="MBK1632565.1"/>
    <property type="molecule type" value="Genomic_DNA"/>
</dbReference>
<dbReference type="InterPro" id="IPR014004">
    <property type="entry name" value="Transpt-assoc_nodulatn_dom_bac"/>
</dbReference>
<evidence type="ECO:0000259" key="3">
    <source>
        <dbReference type="PROSITE" id="PS50914"/>
    </source>
</evidence>
<dbReference type="InterPro" id="IPR051686">
    <property type="entry name" value="Lipoprotein_DolP"/>
</dbReference>
<feature type="chain" id="PRO_5047171346" description="BON domain-containing protein" evidence="2">
    <location>
        <begin position="26"/>
        <end position="213"/>
    </location>
</feature>
<name>A0ABS1CKV3_9GAMM</name>
<organism evidence="4 5">
    <name type="scientific">Thiohalocapsa halophila</name>
    <dbReference type="NCBI Taxonomy" id="69359"/>
    <lineage>
        <taxon>Bacteria</taxon>
        <taxon>Pseudomonadati</taxon>
        <taxon>Pseudomonadota</taxon>
        <taxon>Gammaproteobacteria</taxon>
        <taxon>Chromatiales</taxon>
        <taxon>Chromatiaceae</taxon>
        <taxon>Thiohalocapsa</taxon>
    </lineage>
</organism>
<dbReference type="Pfam" id="PF04972">
    <property type="entry name" value="BON"/>
    <property type="match status" value="2"/>
</dbReference>
<dbReference type="RefSeq" id="WP_200240237.1">
    <property type="nucleotide sequence ID" value="NZ_NRRV01000051.1"/>
</dbReference>
<feature type="domain" description="BON" evidence="3">
    <location>
        <begin position="55"/>
        <end position="124"/>
    </location>
</feature>
<feature type="signal peptide" evidence="2">
    <location>
        <begin position="1"/>
        <end position="25"/>
    </location>
</feature>
<keyword evidence="5" id="KW-1185">Reference proteome</keyword>
<evidence type="ECO:0000313" key="5">
    <source>
        <dbReference type="Proteomes" id="UP000748752"/>
    </source>
</evidence>
<evidence type="ECO:0000313" key="4">
    <source>
        <dbReference type="EMBL" id="MBK1632565.1"/>
    </source>
</evidence>
<gene>
    <name evidence="4" type="ORF">CKO31_17815</name>
</gene>
<keyword evidence="1 2" id="KW-0732">Signal</keyword>
<dbReference type="PROSITE" id="PS50914">
    <property type="entry name" value="BON"/>
    <property type="match status" value="1"/>
</dbReference>
<dbReference type="PANTHER" id="PTHR34606:SF4">
    <property type="entry name" value="OUTER MEMBRANE LIPOPROTEIN DOLP"/>
    <property type="match status" value="1"/>
</dbReference>
<dbReference type="InterPro" id="IPR007055">
    <property type="entry name" value="BON_dom"/>
</dbReference>
<protein>
    <recommendedName>
        <fullName evidence="3">BON domain-containing protein</fullName>
    </recommendedName>
</protein>
<evidence type="ECO:0000256" key="2">
    <source>
        <dbReference type="SAM" id="SignalP"/>
    </source>
</evidence>
<evidence type="ECO:0000256" key="1">
    <source>
        <dbReference type="ARBA" id="ARBA00022729"/>
    </source>
</evidence>
<proteinExistence type="predicted"/>
<dbReference type="SMART" id="SM00749">
    <property type="entry name" value="BON"/>
    <property type="match status" value="2"/>
</dbReference>
<dbReference type="PANTHER" id="PTHR34606">
    <property type="entry name" value="BON DOMAIN-CONTAINING PROTEIN"/>
    <property type="match status" value="1"/>
</dbReference>
<sequence>MNGTRPPRIPSLTAALVLAATAVLALPGCGPMVVAGATYSAAVVYDRRSADVVLDDEIIELQARDAYFKNPDLSEDSQLKATSYNHTVLITGQAETAQIADRYARVVAQLPKVKQVYNEVEIGPMIGIGQLGKDAMLTSRAKLAIQSIKLPGFDALRVKVVTENGVIYLMGLVTPEEGDATAEKVRRIPGVQRVVKVFEYIEPKRPAQSTAAA</sequence>